<dbReference type="Proteomes" id="UP000823941">
    <property type="component" value="Chromosome 2"/>
</dbReference>
<name>A0ABQ7R6A9_PLUXY</name>
<comment type="caution">
    <text evidence="2">The sequence shown here is derived from an EMBL/GenBank/DDBJ whole genome shotgun (WGS) entry which is preliminary data.</text>
</comment>
<protein>
    <submittedName>
        <fullName evidence="2">Uncharacterized protein</fullName>
    </submittedName>
</protein>
<sequence>MTSRRPYSIQNNFQSQPSSKTIPLTNYDGSITRAPLKLITPVKNSPASDVFMKPTVPITTSTSPKSQKIITPVSSSSSSTSLSPTASSAAKKALMTLNLPKNSPSLPSVQLSIASSPSTALCMTSSYVSPVLPVASSSLDNDSIVSSELTRSVFNYANEEFVAVVDSDYEVSCTLSTTYCNNKKSSVILHKGNEENIERNAEF</sequence>
<proteinExistence type="predicted"/>
<evidence type="ECO:0000313" key="2">
    <source>
        <dbReference type="EMBL" id="KAG7312835.1"/>
    </source>
</evidence>
<dbReference type="EMBL" id="JAHIBW010000002">
    <property type="protein sequence ID" value="KAG7312835.1"/>
    <property type="molecule type" value="Genomic_DNA"/>
</dbReference>
<gene>
    <name evidence="2" type="ORF">JYU34_001217</name>
</gene>
<feature type="region of interest" description="Disordered" evidence="1">
    <location>
        <begin position="61"/>
        <end position="84"/>
    </location>
</feature>
<evidence type="ECO:0000313" key="3">
    <source>
        <dbReference type="Proteomes" id="UP000823941"/>
    </source>
</evidence>
<feature type="compositionally biased region" description="Polar residues" evidence="1">
    <location>
        <begin position="61"/>
        <end position="73"/>
    </location>
</feature>
<accession>A0ABQ7R6A9</accession>
<feature type="region of interest" description="Disordered" evidence="1">
    <location>
        <begin position="1"/>
        <end position="21"/>
    </location>
</feature>
<keyword evidence="3" id="KW-1185">Reference proteome</keyword>
<feature type="compositionally biased region" description="Low complexity" evidence="1">
    <location>
        <begin position="74"/>
        <end position="84"/>
    </location>
</feature>
<organism evidence="2 3">
    <name type="scientific">Plutella xylostella</name>
    <name type="common">Diamondback moth</name>
    <name type="synonym">Plutella maculipennis</name>
    <dbReference type="NCBI Taxonomy" id="51655"/>
    <lineage>
        <taxon>Eukaryota</taxon>
        <taxon>Metazoa</taxon>
        <taxon>Ecdysozoa</taxon>
        <taxon>Arthropoda</taxon>
        <taxon>Hexapoda</taxon>
        <taxon>Insecta</taxon>
        <taxon>Pterygota</taxon>
        <taxon>Neoptera</taxon>
        <taxon>Endopterygota</taxon>
        <taxon>Lepidoptera</taxon>
        <taxon>Glossata</taxon>
        <taxon>Ditrysia</taxon>
        <taxon>Yponomeutoidea</taxon>
        <taxon>Plutellidae</taxon>
        <taxon>Plutella</taxon>
    </lineage>
</organism>
<evidence type="ECO:0000256" key="1">
    <source>
        <dbReference type="SAM" id="MobiDB-lite"/>
    </source>
</evidence>
<reference evidence="2 3" key="1">
    <citation type="submission" date="2021-06" db="EMBL/GenBank/DDBJ databases">
        <title>A haploid diamondback moth (Plutella xylostella L.) genome assembly resolves 31 chromosomes and identifies a diamide resistance mutation.</title>
        <authorList>
            <person name="Ward C.M."/>
            <person name="Perry K.D."/>
            <person name="Baker G."/>
            <person name="Powis K."/>
            <person name="Heckel D.G."/>
            <person name="Baxter S.W."/>
        </authorList>
    </citation>
    <scope>NUCLEOTIDE SEQUENCE [LARGE SCALE GENOMIC DNA]</scope>
    <source>
        <strain evidence="2 3">LV</strain>
        <tissue evidence="2">Single pupa</tissue>
    </source>
</reference>